<feature type="signal peptide" evidence="8">
    <location>
        <begin position="1"/>
        <end position="32"/>
    </location>
</feature>
<dbReference type="PANTHER" id="PTHR22811">
    <property type="entry name" value="TRANSMEMBRANE EMP24 DOMAIN-CONTAINING PROTEIN"/>
    <property type="match status" value="1"/>
</dbReference>
<keyword evidence="5 7" id="KW-1133">Transmembrane helix</keyword>
<dbReference type="AlphaFoldDB" id="A0AAP0NCZ7"/>
<dbReference type="InterPro" id="IPR015720">
    <property type="entry name" value="Emp24-like"/>
</dbReference>
<comment type="subcellular location">
    <subcellularLocation>
        <location evidence="1">Membrane</location>
        <topology evidence="1">Single-pass type I membrane protein</topology>
    </subcellularLocation>
</comment>
<evidence type="ECO:0000256" key="7">
    <source>
        <dbReference type="SAM" id="Phobius"/>
    </source>
</evidence>
<dbReference type="GO" id="GO:0016020">
    <property type="term" value="C:membrane"/>
    <property type="evidence" value="ECO:0007669"/>
    <property type="project" value="UniProtKB-SubCell"/>
</dbReference>
<accession>A0AAP0NCZ7</accession>
<feature type="domain" description="GOLD" evidence="9">
    <location>
        <begin position="42"/>
        <end position="160"/>
    </location>
</feature>
<evidence type="ECO:0000256" key="3">
    <source>
        <dbReference type="ARBA" id="ARBA00022692"/>
    </source>
</evidence>
<evidence type="ECO:0000313" key="10">
    <source>
        <dbReference type="EMBL" id="KAK9269932.1"/>
    </source>
</evidence>
<name>A0AAP0NCZ7_LIQFO</name>
<keyword evidence="11" id="KW-1185">Reference proteome</keyword>
<evidence type="ECO:0000256" key="6">
    <source>
        <dbReference type="ARBA" id="ARBA00023136"/>
    </source>
</evidence>
<feature type="chain" id="PRO_5042984341" description="GOLD domain-containing protein" evidence="8">
    <location>
        <begin position="33"/>
        <end position="317"/>
    </location>
</feature>
<comment type="similarity">
    <text evidence="2">Belongs to the EMP24/GP25L family.</text>
</comment>
<dbReference type="Pfam" id="PF01105">
    <property type="entry name" value="EMP24_GP25L"/>
    <property type="match status" value="1"/>
</dbReference>
<evidence type="ECO:0000256" key="8">
    <source>
        <dbReference type="SAM" id="SignalP"/>
    </source>
</evidence>
<reference evidence="10 11" key="1">
    <citation type="journal article" date="2024" name="Plant J.">
        <title>Genome sequences and population genomics reveal climatic adaptation and genomic divergence between two closely related sweetgum species.</title>
        <authorList>
            <person name="Xu W.Q."/>
            <person name="Ren C.Q."/>
            <person name="Zhang X.Y."/>
            <person name="Comes H.P."/>
            <person name="Liu X.H."/>
            <person name="Li Y.G."/>
            <person name="Kettle C.J."/>
            <person name="Jalonen R."/>
            <person name="Gaisberger H."/>
            <person name="Ma Y.Z."/>
            <person name="Qiu Y.X."/>
        </authorList>
    </citation>
    <scope>NUCLEOTIDE SEQUENCE [LARGE SCALE GENOMIC DNA]</scope>
    <source>
        <strain evidence="10">Hangzhou</strain>
    </source>
</reference>
<dbReference type="InterPro" id="IPR009038">
    <property type="entry name" value="GOLD_dom"/>
</dbReference>
<keyword evidence="3 7" id="KW-0812">Transmembrane</keyword>
<evidence type="ECO:0000259" key="9">
    <source>
        <dbReference type="PROSITE" id="PS50866"/>
    </source>
</evidence>
<dbReference type="Proteomes" id="UP001415857">
    <property type="component" value="Unassembled WGS sequence"/>
</dbReference>
<gene>
    <name evidence="10" type="ORF">L1049_025505</name>
</gene>
<keyword evidence="4 8" id="KW-0732">Signal</keyword>
<comment type="caution">
    <text evidence="10">The sequence shown here is derived from an EMBL/GenBank/DDBJ whole genome shotgun (WGS) entry which is preliminary data.</text>
</comment>
<evidence type="ECO:0000256" key="4">
    <source>
        <dbReference type="ARBA" id="ARBA00022729"/>
    </source>
</evidence>
<dbReference type="EMBL" id="JBBPBK010000014">
    <property type="protein sequence ID" value="KAK9269932.1"/>
    <property type="molecule type" value="Genomic_DNA"/>
</dbReference>
<evidence type="ECO:0000256" key="5">
    <source>
        <dbReference type="ARBA" id="ARBA00022989"/>
    </source>
</evidence>
<evidence type="ECO:0000313" key="11">
    <source>
        <dbReference type="Proteomes" id="UP001415857"/>
    </source>
</evidence>
<proteinExistence type="inferred from homology"/>
<dbReference type="PROSITE" id="PS50866">
    <property type="entry name" value="GOLD"/>
    <property type="match status" value="1"/>
</dbReference>
<feature type="transmembrane region" description="Helical" evidence="7">
    <location>
        <begin position="193"/>
        <end position="215"/>
    </location>
</feature>
<evidence type="ECO:0000256" key="1">
    <source>
        <dbReference type="ARBA" id="ARBA00004479"/>
    </source>
</evidence>
<protein>
    <recommendedName>
        <fullName evidence="9">GOLD domain-containing protein</fullName>
    </recommendedName>
</protein>
<organism evidence="10 11">
    <name type="scientific">Liquidambar formosana</name>
    <name type="common">Formosan gum</name>
    <dbReference type="NCBI Taxonomy" id="63359"/>
    <lineage>
        <taxon>Eukaryota</taxon>
        <taxon>Viridiplantae</taxon>
        <taxon>Streptophyta</taxon>
        <taxon>Embryophyta</taxon>
        <taxon>Tracheophyta</taxon>
        <taxon>Spermatophyta</taxon>
        <taxon>Magnoliopsida</taxon>
        <taxon>eudicotyledons</taxon>
        <taxon>Gunneridae</taxon>
        <taxon>Pentapetalae</taxon>
        <taxon>Saxifragales</taxon>
        <taxon>Altingiaceae</taxon>
        <taxon>Liquidambar</taxon>
    </lineage>
</organism>
<keyword evidence="6 7" id="KW-0472">Membrane</keyword>
<dbReference type="SMART" id="SM01190">
    <property type="entry name" value="EMP24_GP25L"/>
    <property type="match status" value="1"/>
</dbReference>
<evidence type="ECO:0000256" key="2">
    <source>
        <dbReference type="ARBA" id="ARBA00007104"/>
    </source>
</evidence>
<sequence>MAGGVIARASATLAMWVVLICWESHLVPRAQAIWLTLPTSGTKCVSEEIQSNVIVLADYAVIDEHDDGDHHDRPTPTISARVTSPYGNNIHHQENVTHGQFALTTTEGGNYLACFWVDGNHQGGAGITVSLDWRIGIGAKDWESVARKEKIEGVELELRRLEGAVQAIHENLIYLKNREAEMREVSELTNGRVAWFSIMSLGVCIVVSALQLWYLKRFFERRNLSRFYVQIMFPRMELANVWRIKTMDRTHLSSLYRSYIFFPPFPTFPYSVGKYFNMDGWRFRFPQPSCQTRENYDCFVITGASDVTFVLKHFRSL</sequence>